<organism evidence="2">
    <name type="scientific">Timema californicum</name>
    <name type="common">California timema</name>
    <name type="synonym">Walking stick</name>
    <dbReference type="NCBI Taxonomy" id="61474"/>
    <lineage>
        <taxon>Eukaryota</taxon>
        <taxon>Metazoa</taxon>
        <taxon>Ecdysozoa</taxon>
        <taxon>Arthropoda</taxon>
        <taxon>Hexapoda</taxon>
        <taxon>Insecta</taxon>
        <taxon>Pterygota</taxon>
        <taxon>Neoptera</taxon>
        <taxon>Polyneoptera</taxon>
        <taxon>Phasmatodea</taxon>
        <taxon>Timematodea</taxon>
        <taxon>Timematoidea</taxon>
        <taxon>Timematidae</taxon>
        <taxon>Timema</taxon>
    </lineage>
</organism>
<reference evidence="2" key="1">
    <citation type="submission" date="2020-11" db="EMBL/GenBank/DDBJ databases">
        <authorList>
            <person name="Tran Van P."/>
        </authorList>
    </citation>
    <scope>NUCLEOTIDE SEQUENCE</scope>
</reference>
<evidence type="ECO:0000256" key="1">
    <source>
        <dbReference type="SAM" id="Phobius"/>
    </source>
</evidence>
<gene>
    <name evidence="2" type="ORF">TCMB3V08_LOCUS12628</name>
</gene>
<evidence type="ECO:0000313" key="2">
    <source>
        <dbReference type="EMBL" id="CAD7580095.1"/>
    </source>
</evidence>
<dbReference type="AlphaFoldDB" id="A0A7R9JJ11"/>
<feature type="transmembrane region" description="Helical" evidence="1">
    <location>
        <begin position="28"/>
        <end position="56"/>
    </location>
</feature>
<protein>
    <submittedName>
        <fullName evidence="2">(California timema) hypothetical protein</fullName>
    </submittedName>
</protein>
<keyword evidence="1" id="KW-1133">Transmembrane helix</keyword>
<name>A0A7R9JJ11_TIMCA</name>
<keyword evidence="1" id="KW-0472">Membrane</keyword>
<proteinExistence type="predicted"/>
<sequence length="111" mass="11827">MATAGDKNTPTNEKEIKKQCRLNISTRLTFGLVACSTVFIMSAMGASVPVAIIAMVKPSTSHLAAADANLVVEGVCPERSDAAVNEQGVKLKVRQGAPLVFFPNCEFTWSQ</sequence>
<keyword evidence="1" id="KW-0812">Transmembrane</keyword>
<dbReference type="EMBL" id="OE196589">
    <property type="protein sequence ID" value="CAD7580095.1"/>
    <property type="molecule type" value="Genomic_DNA"/>
</dbReference>
<accession>A0A7R9JJ11</accession>